<dbReference type="PROSITE" id="PS50862">
    <property type="entry name" value="AA_TRNA_LIGASE_II"/>
    <property type="match status" value="1"/>
</dbReference>
<feature type="site" description="Important for serine binding" evidence="8">
    <location>
        <position position="389"/>
    </location>
</feature>
<dbReference type="InterPro" id="IPR015866">
    <property type="entry name" value="Ser-tRNA-synth_1_N"/>
</dbReference>
<keyword evidence="10" id="KW-0175">Coiled coil</keyword>
<name>I7AR59_ENCRO</name>
<evidence type="ECO:0000256" key="2">
    <source>
        <dbReference type="ARBA" id="ARBA00022598"/>
    </source>
</evidence>
<protein>
    <recommendedName>
        <fullName evidence="1">serine--tRNA ligase</fullName>
        <ecNumber evidence="1">6.1.1.11</ecNumber>
    </recommendedName>
    <alternativeName>
        <fullName evidence="7">Seryl-tRNA synthetase</fullName>
    </alternativeName>
</protein>
<dbReference type="PRINTS" id="PR00981">
    <property type="entry name" value="TRNASYNTHSER"/>
</dbReference>
<dbReference type="GO" id="GO:0004828">
    <property type="term" value="F:serine-tRNA ligase activity"/>
    <property type="evidence" value="ECO:0007669"/>
    <property type="project" value="UniProtKB-EC"/>
</dbReference>
<sequence length="429" mass="49292">MIDINLIRDPKTREEVVESEKKRFRDGTAVGKAYELDRKRIETAFKLDQINARVNQLNREVKSGYKQGKKKEDEELAKKIDEIKNLYDEAKNLKEDSGRIEEELNKVMKGIGNIISEEVVVSNDEKDNLIVRSYRSGRSIQRNPQPFSMLMKDFTHSTAGAKVIGHRGYYLSGKMARLAQALTRYAIDFLENKGYTYIQTPVMLRRDVMAKTSQLSDFDDQLYKVEDDLYLIATSEQALAALYMDERMIPQEVPKKLCGQSLCFRKEAGAHGKDNAGLFRVHQFEKIEQFVICEPSESRKHHEEMIRVCEEFYQSLDISYNVVSIVSGELNDAAAIKYDLEAYFPNADKYRELVSCSNCTDYQSRELEIRYGVVKENNRKVYVHLLNGTMCAIQRALCCIVENYQKENGVGIPDVLQGYFGADFIELSS</sequence>
<feature type="binding site" evidence="8">
    <location>
        <position position="387"/>
    </location>
    <ligand>
        <name>L-serine</name>
        <dbReference type="ChEBI" id="CHEBI:33384"/>
    </ligand>
</feature>
<evidence type="ECO:0000313" key="12">
    <source>
        <dbReference type="EMBL" id="AFN82837.1"/>
    </source>
</evidence>
<dbReference type="Gene3D" id="1.10.287.40">
    <property type="entry name" value="Serine-tRNA synthetase, tRNA binding domain"/>
    <property type="match status" value="1"/>
</dbReference>
<dbReference type="GO" id="GO:0006434">
    <property type="term" value="P:seryl-tRNA aminoacylation"/>
    <property type="evidence" value="ECO:0007669"/>
    <property type="project" value="InterPro"/>
</dbReference>
<dbReference type="VEuPathDB" id="MicrosporidiaDB:EROM_040690"/>
<dbReference type="InterPro" id="IPR042103">
    <property type="entry name" value="SerRS_1_N_sf"/>
</dbReference>
<dbReference type="GO" id="GO:0005524">
    <property type="term" value="F:ATP binding"/>
    <property type="evidence" value="ECO:0007669"/>
    <property type="project" value="UniProtKB-KW"/>
</dbReference>
<reference evidence="12 13" key="1">
    <citation type="journal article" date="2012" name="Proc. Natl. Acad. Sci. U.S.A.">
        <title>Gain and loss of multiple functionally related, horizontally transferred genes in the reduced genomes of two microsporidian parasites.</title>
        <authorList>
            <person name="Pombert J.-F."/>
            <person name="Selman M."/>
            <person name="Burki F."/>
            <person name="Bardell F.T."/>
            <person name="Farinelli L."/>
            <person name="Solter L.F."/>
            <person name="Whitman D.W."/>
            <person name="Weiss L.M."/>
            <person name="Corradi N."/>
            <person name="Keeling P.J."/>
        </authorList>
    </citation>
    <scope>NUCLEOTIDE SEQUENCE [LARGE SCALE GENOMIC DNA]</scope>
    <source>
        <strain evidence="12 13">SJ-2008</strain>
    </source>
</reference>
<dbReference type="AlphaFoldDB" id="I7AR59"/>
<feature type="binding site" evidence="9">
    <location>
        <begin position="265"/>
        <end position="267"/>
    </location>
    <ligand>
        <name>ATP</name>
        <dbReference type="ChEBI" id="CHEBI:30616"/>
    </ligand>
</feature>
<evidence type="ECO:0000256" key="7">
    <source>
        <dbReference type="ARBA" id="ARBA00031113"/>
    </source>
</evidence>
<keyword evidence="2" id="KW-0436">Ligase</keyword>
<dbReference type="InterPro" id="IPR045864">
    <property type="entry name" value="aa-tRNA-synth_II/BPL/LPL"/>
</dbReference>
<dbReference type="PIRSF" id="PIRSF001529">
    <property type="entry name" value="Ser-tRNA-synth_IIa"/>
    <property type="match status" value="1"/>
</dbReference>
<keyword evidence="3" id="KW-0547">Nucleotide-binding</keyword>
<dbReference type="InterPro" id="IPR010978">
    <property type="entry name" value="tRNA-bd_arm"/>
</dbReference>
<dbReference type="InterPro" id="IPR006195">
    <property type="entry name" value="aa-tRNA-synth_II"/>
</dbReference>
<dbReference type="NCBIfam" id="TIGR00414">
    <property type="entry name" value="serS"/>
    <property type="match status" value="1"/>
</dbReference>
<dbReference type="InterPro" id="IPR002314">
    <property type="entry name" value="aa-tRNA-synt_IIb"/>
</dbReference>
<organism evidence="12 13">
    <name type="scientific">Encephalitozoon romaleae (strain SJ-2008)</name>
    <name type="common">Microsporidian parasite</name>
    <dbReference type="NCBI Taxonomy" id="1178016"/>
    <lineage>
        <taxon>Eukaryota</taxon>
        <taxon>Fungi</taxon>
        <taxon>Fungi incertae sedis</taxon>
        <taxon>Microsporidia</taxon>
        <taxon>Unikaryonidae</taxon>
        <taxon>Encephalitozoon</taxon>
    </lineage>
</organism>
<dbReference type="RefSeq" id="XP_009264334.1">
    <property type="nucleotide sequence ID" value="XM_009266059.1"/>
</dbReference>
<feature type="binding site" evidence="9">
    <location>
        <begin position="352"/>
        <end position="355"/>
    </location>
    <ligand>
        <name>ATP</name>
        <dbReference type="ChEBI" id="CHEBI:30616"/>
    </ligand>
</feature>
<dbReference type="InterPro" id="IPR002317">
    <property type="entry name" value="Ser-tRNA-ligase_type_1"/>
</dbReference>
<evidence type="ECO:0000256" key="5">
    <source>
        <dbReference type="ARBA" id="ARBA00022917"/>
    </source>
</evidence>
<feature type="binding site" evidence="8">
    <location>
        <position position="234"/>
    </location>
    <ligand>
        <name>L-serine</name>
        <dbReference type="ChEBI" id="CHEBI:33384"/>
    </ligand>
</feature>
<keyword evidence="5" id="KW-0648">Protein biosynthesis</keyword>
<feature type="binding site" evidence="9">
    <location>
        <begin position="281"/>
        <end position="284"/>
    </location>
    <ligand>
        <name>ATP</name>
        <dbReference type="ChEBI" id="CHEBI:30616"/>
    </ligand>
</feature>
<feature type="binding site" evidence="8">
    <location>
        <position position="288"/>
    </location>
    <ligand>
        <name>L-serine</name>
        <dbReference type="ChEBI" id="CHEBI:33384"/>
    </ligand>
</feature>
<dbReference type="Pfam" id="PF00587">
    <property type="entry name" value="tRNA-synt_2b"/>
    <property type="match status" value="1"/>
</dbReference>
<evidence type="ECO:0000256" key="3">
    <source>
        <dbReference type="ARBA" id="ARBA00022741"/>
    </source>
</evidence>
<evidence type="ECO:0000256" key="1">
    <source>
        <dbReference type="ARBA" id="ARBA00012840"/>
    </source>
</evidence>
<dbReference type="HOGENOM" id="CLU_023797_0_1_1"/>
<dbReference type="EC" id="6.1.1.11" evidence="1"/>
<evidence type="ECO:0000313" key="13">
    <source>
        <dbReference type="Proteomes" id="UP000010094"/>
    </source>
</evidence>
<dbReference type="InterPro" id="IPR033729">
    <property type="entry name" value="SerRS_core"/>
</dbReference>
<dbReference type="SUPFAM" id="SSF55681">
    <property type="entry name" value="Class II aaRS and biotin synthetases"/>
    <property type="match status" value="1"/>
</dbReference>
<keyword evidence="4 9" id="KW-0067">ATP-binding</keyword>
<dbReference type="Proteomes" id="UP000010094">
    <property type="component" value="Chromosome IV"/>
</dbReference>
<evidence type="ECO:0000259" key="11">
    <source>
        <dbReference type="PROSITE" id="PS50862"/>
    </source>
</evidence>
<feature type="binding site" evidence="8">
    <location>
        <position position="265"/>
    </location>
    <ligand>
        <name>L-serine</name>
        <dbReference type="ChEBI" id="CHEBI:33384"/>
    </ligand>
</feature>
<dbReference type="Gene3D" id="3.30.930.10">
    <property type="entry name" value="Bira Bifunctional Protein, Domain 2"/>
    <property type="match status" value="1"/>
</dbReference>
<dbReference type="Pfam" id="PF02403">
    <property type="entry name" value="Seryl_tRNA_N"/>
    <property type="match status" value="1"/>
</dbReference>
<dbReference type="KEGG" id="ero:EROM_040690"/>
<dbReference type="EMBL" id="CP003521">
    <property type="protein sequence ID" value="AFN82837.1"/>
    <property type="molecule type" value="Genomic_DNA"/>
</dbReference>
<dbReference type="GeneID" id="20521133"/>
<proteinExistence type="predicted"/>
<evidence type="ECO:0000256" key="9">
    <source>
        <dbReference type="PIRSR" id="PIRSR001529-2"/>
    </source>
</evidence>
<dbReference type="UniPathway" id="UPA00906">
    <property type="reaction ID" value="UER00895"/>
</dbReference>
<feature type="coiled-coil region" evidence="10">
    <location>
        <begin position="47"/>
        <end position="103"/>
    </location>
</feature>
<gene>
    <name evidence="12" type="ordered locus">EROM_040690</name>
</gene>
<evidence type="ECO:0000256" key="4">
    <source>
        <dbReference type="ARBA" id="ARBA00022840"/>
    </source>
</evidence>
<dbReference type="PANTHER" id="PTHR11778">
    <property type="entry name" value="SERYL-TRNA SYNTHETASE"/>
    <property type="match status" value="1"/>
</dbReference>
<accession>I7AR59</accession>
<dbReference type="SUPFAM" id="SSF46589">
    <property type="entry name" value="tRNA-binding arm"/>
    <property type="match status" value="1"/>
</dbReference>
<feature type="domain" description="Aminoacyl-transfer RNA synthetases class-II family profile" evidence="11">
    <location>
        <begin position="177"/>
        <end position="413"/>
    </location>
</feature>
<evidence type="ECO:0000256" key="6">
    <source>
        <dbReference type="ARBA" id="ARBA00023146"/>
    </source>
</evidence>
<keyword evidence="13" id="KW-1185">Reference proteome</keyword>
<evidence type="ECO:0000256" key="8">
    <source>
        <dbReference type="PIRSR" id="PIRSR001529-1"/>
    </source>
</evidence>
<evidence type="ECO:0000256" key="10">
    <source>
        <dbReference type="SAM" id="Coils"/>
    </source>
</evidence>
<keyword evidence="6" id="KW-0030">Aminoacyl-tRNA synthetase</keyword>
<dbReference type="OrthoDB" id="10264585at2759"/>
<dbReference type="CDD" id="cd00770">
    <property type="entry name" value="SerRS_core"/>
    <property type="match status" value="1"/>
</dbReference>